<evidence type="ECO:0000256" key="9">
    <source>
        <dbReference type="ARBA" id="ARBA00023136"/>
    </source>
</evidence>
<keyword evidence="8 12" id="KW-0798">TonB box</keyword>
<dbReference type="Pfam" id="PF07715">
    <property type="entry name" value="Plug"/>
    <property type="match status" value="1"/>
</dbReference>
<evidence type="ECO:0000256" key="8">
    <source>
        <dbReference type="ARBA" id="ARBA00023077"/>
    </source>
</evidence>
<evidence type="ECO:0000256" key="2">
    <source>
        <dbReference type="ARBA" id="ARBA00022448"/>
    </source>
</evidence>
<feature type="domain" description="TonB-dependent receptor-like beta-barrel" evidence="14">
    <location>
        <begin position="309"/>
        <end position="740"/>
    </location>
</feature>
<evidence type="ECO:0000313" key="16">
    <source>
        <dbReference type="EMBL" id="WND03878.1"/>
    </source>
</evidence>
<gene>
    <name evidence="16" type="ORF">QGN29_05770</name>
</gene>
<evidence type="ECO:0000259" key="15">
    <source>
        <dbReference type="Pfam" id="PF07715"/>
    </source>
</evidence>
<sequence length="774" mass="85689">MKEYSKATLKVALLTTTVMSAPLAAQAQDDEMMLEEIVVTARKTSESMQSVPISIQALGQSKLEDANVGGFSDFTKMLPSVSIASVGPGNAQIYMRGISDGGDGNFSGTNPSVGVYLDDQPVTAIGRVLDVHMYDIARVEALSGPQGTLYGASSQAGTIRIITNEPDPSGFSAGIDMSAGFTRKGEESYSLEGFVNVPVSDTAALRVVGWHVSDGGYIDNVKGAKVFTVDGLNNAGNPATSRIRVTNDDYLEKDFNDEENTGMRAALKVDLNDSWTATAKLMHQKQKTTGVWDHDPEDVGDLKVQRFFEDRGEDKFTQAGLTIEGEVAGMDLVYAGSYLDRDVQYDIDYSEYAAYSSFIPYYTCDFDANYYFLTDTCTDPRIQFDQESKYKVQTHEIRLQSAQDKRLRFIAGLFYQDAEHAYDNQWRIPTLRAGKRADDNFTGNVSGHYSDSYFITDQVRTDTEKAVFGEVTYDINEQLSATVGARFFKSSSKLEGVVATFWWNGELLDLESSESSSIFKFSLDYQVNDDVLLYGTVSEGFRPGGNNRVTGTSAGATYNSDLITNYEFGWKSTLADGRARFNGSIFVMDWSDIQLTRFDPSISLLGLTANVGSAKVKGLETDITVAATESLTLSASMSYIDASLSENYAVDVANIDSNPDAPEGTRLSMIPKFKVHMSARQSFEFMDYSSFFQASLSHQGSSYNDFFINNREKQAGYTIADLSIGIEEDDWSLILFAENLFDERAEMYRNSIDYDSRITTNRPRSFTVRYSKQF</sequence>
<evidence type="ECO:0000313" key="17">
    <source>
        <dbReference type="Proteomes" id="UP001268683"/>
    </source>
</evidence>
<keyword evidence="9 11" id="KW-0472">Membrane</keyword>
<reference evidence="16" key="1">
    <citation type="submission" date="2023-04" db="EMBL/GenBank/DDBJ databases">
        <title>Complete genome sequence of Temperatibacter marinus.</title>
        <authorList>
            <person name="Rong J.-C."/>
            <person name="Yi M.-L."/>
            <person name="Zhao Q."/>
        </authorList>
    </citation>
    <scope>NUCLEOTIDE SEQUENCE</scope>
    <source>
        <strain evidence="16">NBRC 110045</strain>
    </source>
</reference>
<keyword evidence="7" id="KW-0406">Ion transport</keyword>
<keyword evidence="2 11" id="KW-0813">Transport</keyword>
<dbReference type="InterPro" id="IPR036942">
    <property type="entry name" value="Beta-barrel_TonB_sf"/>
</dbReference>
<dbReference type="EMBL" id="CP123872">
    <property type="protein sequence ID" value="WND03878.1"/>
    <property type="molecule type" value="Genomic_DNA"/>
</dbReference>
<protein>
    <submittedName>
        <fullName evidence="16">TonB-dependent receptor</fullName>
    </submittedName>
</protein>
<evidence type="ECO:0000256" key="6">
    <source>
        <dbReference type="ARBA" id="ARBA00023004"/>
    </source>
</evidence>
<evidence type="ECO:0000256" key="11">
    <source>
        <dbReference type="PROSITE-ProRule" id="PRU01360"/>
    </source>
</evidence>
<dbReference type="Gene3D" id="2.40.170.20">
    <property type="entry name" value="TonB-dependent receptor, beta-barrel domain"/>
    <property type="match status" value="1"/>
</dbReference>
<dbReference type="RefSeq" id="WP_310799743.1">
    <property type="nucleotide sequence ID" value="NZ_CP123872.1"/>
</dbReference>
<keyword evidence="3 11" id="KW-1134">Transmembrane beta strand</keyword>
<comment type="similarity">
    <text evidence="11 12">Belongs to the TonB-dependent receptor family.</text>
</comment>
<keyword evidence="17" id="KW-1185">Reference proteome</keyword>
<dbReference type="PANTHER" id="PTHR32552">
    <property type="entry name" value="FERRICHROME IRON RECEPTOR-RELATED"/>
    <property type="match status" value="1"/>
</dbReference>
<comment type="subcellular location">
    <subcellularLocation>
        <location evidence="1 11">Cell outer membrane</location>
        <topology evidence="1 11">Multi-pass membrane protein</topology>
    </subcellularLocation>
</comment>
<keyword evidence="6" id="KW-0408">Iron</keyword>
<organism evidence="16 17">
    <name type="scientific">Temperatibacter marinus</name>
    <dbReference type="NCBI Taxonomy" id="1456591"/>
    <lineage>
        <taxon>Bacteria</taxon>
        <taxon>Pseudomonadati</taxon>
        <taxon>Pseudomonadota</taxon>
        <taxon>Alphaproteobacteria</taxon>
        <taxon>Kordiimonadales</taxon>
        <taxon>Temperatibacteraceae</taxon>
        <taxon>Temperatibacter</taxon>
    </lineage>
</organism>
<evidence type="ECO:0000259" key="14">
    <source>
        <dbReference type="Pfam" id="PF00593"/>
    </source>
</evidence>
<feature type="signal peptide" evidence="13">
    <location>
        <begin position="1"/>
        <end position="27"/>
    </location>
</feature>
<evidence type="ECO:0000256" key="4">
    <source>
        <dbReference type="ARBA" id="ARBA00022496"/>
    </source>
</evidence>
<dbReference type="Proteomes" id="UP001268683">
    <property type="component" value="Chromosome"/>
</dbReference>
<feature type="chain" id="PRO_5041402914" evidence="13">
    <location>
        <begin position="28"/>
        <end position="774"/>
    </location>
</feature>
<evidence type="ECO:0000256" key="1">
    <source>
        <dbReference type="ARBA" id="ARBA00004571"/>
    </source>
</evidence>
<dbReference type="GO" id="GO:0006826">
    <property type="term" value="P:iron ion transport"/>
    <property type="evidence" value="ECO:0007669"/>
    <property type="project" value="UniProtKB-KW"/>
</dbReference>
<dbReference type="KEGG" id="tmk:QGN29_05770"/>
<evidence type="ECO:0000256" key="3">
    <source>
        <dbReference type="ARBA" id="ARBA00022452"/>
    </source>
</evidence>
<name>A0AA52HBQ2_9PROT</name>
<dbReference type="Pfam" id="PF00593">
    <property type="entry name" value="TonB_dep_Rec_b-barrel"/>
    <property type="match status" value="1"/>
</dbReference>
<dbReference type="InterPro" id="IPR000531">
    <property type="entry name" value="Beta-barrel_TonB"/>
</dbReference>
<keyword evidence="13" id="KW-0732">Signal</keyword>
<evidence type="ECO:0000256" key="7">
    <source>
        <dbReference type="ARBA" id="ARBA00023065"/>
    </source>
</evidence>
<evidence type="ECO:0000256" key="12">
    <source>
        <dbReference type="RuleBase" id="RU003357"/>
    </source>
</evidence>
<dbReference type="InterPro" id="IPR012910">
    <property type="entry name" value="Plug_dom"/>
</dbReference>
<dbReference type="GO" id="GO:0009279">
    <property type="term" value="C:cell outer membrane"/>
    <property type="evidence" value="ECO:0007669"/>
    <property type="project" value="UniProtKB-SubCell"/>
</dbReference>
<dbReference type="AlphaFoldDB" id="A0AA52HBQ2"/>
<proteinExistence type="inferred from homology"/>
<accession>A0AA52HBQ2</accession>
<keyword evidence="10 11" id="KW-0998">Cell outer membrane</keyword>
<dbReference type="InterPro" id="IPR039426">
    <property type="entry name" value="TonB-dep_rcpt-like"/>
</dbReference>
<dbReference type="PROSITE" id="PS52016">
    <property type="entry name" value="TONB_DEPENDENT_REC_3"/>
    <property type="match status" value="1"/>
</dbReference>
<evidence type="ECO:0000256" key="10">
    <source>
        <dbReference type="ARBA" id="ARBA00023237"/>
    </source>
</evidence>
<keyword evidence="5 11" id="KW-0812">Transmembrane</keyword>
<keyword evidence="4" id="KW-0410">Iron transport</keyword>
<dbReference type="SUPFAM" id="SSF56935">
    <property type="entry name" value="Porins"/>
    <property type="match status" value="1"/>
</dbReference>
<evidence type="ECO:0000256" key="5">
    <source>
        <dbReference type="ARBA" id="ARBA00022692"/>
    </source>
</evidence>
<evidence type="ECO:0000256" key="13">
    <source>
        <dbReference type="SAM" id="SignalP"/>
    </source>
</evidence>
<keyword evidence="16" id="KW-0675">Receptor</keyword>
<dbReference type="PANTHER" id="PTHR32552:SF81">
    <property type="entry name" value="TONB-DEPENDENT OUTER MEMBRANE RECEPTOR"/>
    <property type="match status" value="1"/>
</dbReference>
<feature type="domain" description="TonB-dependent receptor plug" evidence="15">
    <location>
        <begin position="49"/>
        <end position="158"/>
    </location>
</feature>